<accession>A0A9D1T1U0</accession>
<dbReference type="EC" id="3.2.1.18" evidence="3"/>
<dbReference type="Proteomes" id="UP000886845">
    <property type="component" value="Unassembled WGS sequence"/>
</dbReference>
<reference evidence="4" key="1">
    <citation type="submission" date="2020-10" db="EMBL/GenBank/DDBJ databases">
        <authorList>
            <person name="Gilroy R."/>
        </authorList>
    </citation>
    <scope>NUCLEOTIDE SEQUENCE</scope>
    <source>
        <strain evidence="4">35461</strain>
    </source>
</reference>
<dbReference type="SUPFAM" id="SSF50939">
    <property type="entry name" value="Sialidases"/>
    <property type="match status" value="1"/>
</dbReference>
<dbReference type="CDD" id="cd15482">
    <property type="entry name" value="Sialidase_non-viral"/>
    <property type="match status" value="1"/>
</dbReference>
<organism evidence="4 5">
    <name type="scientific">Candidatus Spyradenecus faecavium</name>
    <dbReference type="NCBI Taxonomy" id="2840947"/>
    <lineage>
        <taxon>Bacteria</taxon>
        <taxon>Pseudomonadati</taxon>
        <taxon>Lentisphaerota</taxon>
        <taxon>Lentisphaeria</taxon>
        <taxon>Lentisphaerales</taxon>
        <taxon>Lentisphaeraceae</taxon>
        <taxon>Lentisphaeraceae incertae sedis</taxon>
        <taxon>Candidatus Spyradenecus</taxon>
    </lineage>
</organism>
<dbReference type="GO" id="GO:0005737">
    <property type="term" value="C:cytoplasm"/>
    <property type="evidence" value="ECO:0007669"/>
    <property type="project" value="TreeGrafter"/>
</dbReference>
<feature type="non-terminal residue" evidence="4">
    <location>
        <position position="1"/>
    </location>
</feature>
<comment type="caution">
    <text evidence="4">The sequence shown here is derived from an EMBL/GenBank/DDBJ whole genome shotgun (WGS) entry which is preliminary data.</text>
</comment>
<dbReference type="PANTHER" id="PTHR10628:SF30">
    <property type="entry name" value="EXO-ALPHA-SIALIDASE"/>
    <property type="match status" value="1"/>
</dbReference>
<dbReference type="PANTHER" id="PTHR10628">
    <property type="entry name" value="SIALIDASE"/>
    <property type="match status" value="1"/>
</dbReference>
<evidence type="ECO:0000256" key="3">
    <source>
        <dbReference type="ARBA" id="ARBA00012733"/>
    </source>
</evidence>
<dbReference type="GO" id="GO:0016020">
    <property type="term" value="C:membrane"/>
    <property type="evidence" value="ECO:0007669"/>
    <property type="project" value="TreeGrafter"/>
</dbReference>
<gene>
    <name evidence="4" type="ORF">IAC79_01240</name>
</gene>
<evidence type="ECO:0000313" key="4">
    <source>
        <dbReference type="EMBL" id="HIV08725.1"/>
    </source>
</evidence>
<sequence length="649" mass="67068">TVPEVSVNGERLGDRDAALALWAFGMDGGGAAEVAVGRLEVGDRVSVTLSDGTPALRNGALSLLGARTLDGAWERLASFPAPVAAGAALEVSAPGFPFLKVRAEETAGALGPLVDLRPAAPAERPLAAGSGTATLLGFAFAGDPADLGAAGRTTLTLTLSGTGLVPGGLYTLTIDGVAHAARLETPEGAAATGTLTFTGLAVTDGAQVTLAGPTDVNGSVSVAAGTWGGTGTTAHIAAVVADDLVKDGFVPADSDLASERTPEGYDATIYRIPALATDGEGGVVAVYDVRYGSGDLGDFRLSGIDLGETYSADFGRTWGKPRLAVDVPNFRANDGSYPYGKNQAKITKEMDIGDAALLFDPARRRYWLMAITGGGLSYVGENSERNDCVLYSRGVGPDAKWEGRRSVKAAILAGIGKSDHPGRGVLAGPGHGMVTQIGRAGMPTGTLVFPVQAFVNGGTTNAQCCAAYSTDGGATWQTTGLTPKTLAQAPHNAQENCVMELDDGSWLMMSKGGTWGSGKGKRLFFRTTDFKTWSQLADIPNVIHVQGSCLRIGTGADGVGRYVLAHQLDPATRARLALVFGRDLTADNPDAGQEGVAWDLENPLVIHAGATGGQGYVSLCLLDETTLGVLYEANNQIRFERIDLSPYLR</sequence>
<dbReference type="GO" id="GO:0004308">
    <property type="term" value="F:exo-alpha-sialidase activity"/>
    <property type="evidence" value="ECO:0007669"/>
    <property type="project" value="UniProtKB-EC"/>
</dbReference>
<dbReference type="Gene3D" id="2.120.10.10">
    <property type="match status" value="1"/>
</dbReference>
<comment type="similarity">
    <text evidence="2">Belongs to the glycosyl hydrolase 33 family.</text>
</comment>
<name>A0A9D1T1U0_9BACT</name>
<evidence type="ECO:0000256" key="2">
    <source>
        <dbReference type="ARBA" id="ARBA00009348"/>
    </source>
</evidence>
<comment type="catalytic activity">
    <reaction evidence="1">
        <text>Hydrolysis of alpha-(2-&gt;3)-, alpha-(2-&gt;6)-, alpha-(2-&gt;8)- glycosidic linkages of terminal sialic acid residues in oligosaccharides, glycoproteins, glycolipids, colominic acid and synthetic substrates.</text>
        <dbReference type="EC" id="3.2.1.18"/>
    </reaction>
</comment>
<proteinExistence type="inferred from homology"/>
<dbReference type="GO" id="GO:0006689">
    <property type="term" value="P:ganglioside catabolic process"/>
    <property type="evidence" value="ECO:0007669"/>
    <property type="project" value="TreeGrafter"/>
</dbReference>
<dbReference type="EMBL" id="DVOR01000040">
    <property type="protein sequence ID" value="HIV08725.1"/>
    <property type="molecule type" value="Genomic_DNA"/>
</dbReference>
<reference evidence="4" key="2">
    <citation type="journal article" date="2021" name="PeerJ">
        <title>Extensive microbial diversity within the chicken gut microbiome revealed by metagenomics and culture.</title>
        <authorList>
            <person name="Gilroy R."/>
            <person name="Ravi A."/>
            <person name="Getino M."/>
            <person name="Pursley I."/>
            <person name="Horton D.L."/>
            <person name="Alikhan N.F."/>
            <person name="Baker D."/>
            <person name="Gharbi K."/>
            <person name="Hall N."/>
            <person name="Watson M."/>
            <person name="Adriaenssens E.M."/>
            <person name="Foster-Nyarko E."/>
            <person name="Jarju S."/>
            <person name="Secka A."/>
            <person name="Antonio M."/>
            <person name="Oren A."/>
            <person name="Chaudhuri R.R."/>
            <person name="La Ragione R."/>
            <person name="Hildebrand F."/>
            <person name="Pallen M.J."/>
        </authorList>
    </citation>
    <scope>NUCLEOTIDE SEQUENCE</scope>
    <source>
        <strain evidence="4">35461</strain>
    </source>
</reference>
<dbReference type="InterPro" id="IPR026856">
    <property type="entry name" value="Sialidase_fam"/>
</dbReference>
<dbReference type="InterPro" id="IPR036278">
    <property type="entry name" value="Sialidase_sf"/>
</dbReference>
<protein>
    <recommendedName>
        <fullName evidence="3">exo-alpha-sialidase</fullName>
        <ecNumber evidence="3">3.2.1.18</ecNumber>
    </recommendedName>
</protein>
<dbReference type="AlphaFoldDB" id="A0A9D1T1U0"/>
<dbReference type="GO" id="GO:0009313">
    <property type="term" value="P:oligosaccharide catabolic process"/>
    <property type="evidence" value="ECO:0007669"/>
    <property type="project" value="TreeGrafter"/>
</dbReference>
<evidence type="ECO:0000313" key="5">
    <source>
        <dbReference type="Proteomes" id="UP000886845"/>
    </source>
</evidence>
<evidence type="ECO:0000256" key="1">
    <source>
        <dbReference type="ARBA" id="ARBA00000427"/>
    </source>
</evidence>